<keyword evidence="4" id="KW-1185">Reference proteome</keyword>
<proteinExistence type="predicted"/>
<feature type="compositionally biased region" description="Basic and acidic residues" evidence="1">
    <location>
        <begin position="28"/>
        <end position="51"/>
    </location>
</feature>
<dbReference type="AlphaFoldDB" id="A0A5M6IVW8"/>
<reference evidence="3 4" key="1">
    <citation type="submission" date="2019-09" db="EMBL/GenBank/DDBJ databases">
        <title>Genome sequence of Rhodovastum atsumiense, a diverse member of the Acetobacteraceae family of non-sulfur purple photosynthetic bacteria.</title>
        <authorList>
            <person name="Meyer T."/>
            <person name="Kyndt J."/>
        </authorList>
    </citation>
    <scope>NUCLEOTIDE SEQUENCE [LARGE SCALE GENOMIC DNA]</scope>
    <source>
        <strain evidence="3 4">DSM 21279</strain>
    </source>
</reference>
<feature type="region of interest" description="Disordered" evidence="1">
    <location>
        <begin position="1"/>
        <end position="51"/>
    </location>
</feature>
<protein>
    <recommendedName>
        <fullName evidence="2">Glutaredoxin domain-containing protein</fullName>
    </recommendedName>
</protein>
<sequence length="155" mass="16386">MRAPVPQREGLPVALGTAALGPAAPGADQRDADAGADGRADEQRAPLRREMKPMISAPPAGAEGIALRSSHAGFLLYGQDGCDECTALGAYLIENGIPFLYVSVPSHAERMALYELWGLPQGRRTMPQLVFGNIALGGLYSVSCFPAEILRELVP</sequence>
<dbReference type="Proteomes" id="UP000325255">
    <property type="component" value="Unassembled WGS sequence"/>
</dbReference>
<dbReference type="Pfam" id="PF00462">
    <property type="entry name" value="Glutaredoxin"/>
    <property type="match status" value="1"/>
</dbReference>
<dbReference type="PROSITE" id="PS51354">
    <property type="entry name" value="GLUTAREDOXIN_2"/>
    <property type="match status" value="1"/>
</dbReference>
<evidence type="ECO:0000313" key="4">
    <source>
        <dbReference type="Proteomes" id="UP000325255"/>
    </source>
</evidence>
<comment type="caution">
    <text evidence="3">The sequence shown here is derived from an EMBL/GenBank/DDBJ whole genome shotgun (WGS) entry which is preliminary data.</text>
</comment>
<dbReference type="OrthoDB" id="8991911at2"/>
<gene>
    <name evidence="3" type="ORF">F1189_13400</name>
</gene>
<feature type="compositionally biased region" description="Low complexity" evidence="1">
    <location>
        <begin position="10"/>
        <end position="27"/>
    </location>
</feature>
<dbReference type="InterPro" id="IPR036249">
    <property type="entry name" value="Thioredoxin-like_sf"/>
</dbReference>
<dbReference type="Gene3D" id="3.40.30.10">
    <property type="entry name" value="Glutaredoxin"/>
    <property type="match status" value="1"/>
</dbReference>
<evidence type="ECO:0000313" key="3">
    <source>
        <dbReference type="EMBL" id="KAA5611555.1"/>
    </source>
</evidence>
<dbReference type="SUPFAM" id="SSF52833">
    <property type="entry name" value="Thioredoxin-like"/>
    <property type="match status" value="1"/>
</dbReference>
<accession>A0A5M6IVW8</accession>
<name>A0A5M6IVW8_9PROT</name>
<dbReference type="EMBL" id="VWPK01000019">
    <property type="protein sequence ID" value="KAA5611555.1"/>
    <property type="molecule type" value="Genomic_DNA"/>
</dbReference>
<evidence type="ECO:0000256" key="1">
    <source>
        <dbReference type="SAM" id="MobiDB-lite"/>
    </source>
</evidence>
<evidence type="ECO:0000259" key="2">
    <source>
        <dbReference type="Pfam" id="PF00462"/>
    </source>
</evidence>
<feature type="domain" description="Glutaredoxin" evidence="2">
    <location>
        <begin position="76"/>
        <end position="132"/>
    </location>
</feature>
<organism evidence="3 4">
    <name type="scientific">Rhodovastum atsumiense</name>
    <dbReference type="NCBI Taxonomy" id="504468"/>
    <lineage>
        <taxon>Bacteria</taxon>
        <taxon>Pseudomonadati</taxon>
        <taxon>Pseudomonadota</taxon>
        <taxon>Alphaproteobacteria</taxon>
        <taxon>Acetobacterales</taxon>
        <taxon>Acetobacteraceae</taxon>
        <taxon>Rhodovastum</taxon>
    </lineage>
</organism>
<dbReference type="InterPro" id="IPR002109">
    <property type="entry name" value="Glutaredoxin"/>
</dbReference>